<proteinExistence type="predicted"/>
<protein>
    <submittedName>
        <fullName evidence="2">ABC transporter substrate-binding protein</fullName>
    </submittedName>
</protein>
<dbReference type="PANTHER" id="PTHR30290:SF81">
    <property type="entry name" value="OLIGOPEPTIDE-BINDING PROTEIN OPPA"/>
    <property type="match status" value="1"/>
</dbReference>
<dbReference type="Pfam" id="PF00496">
    <property type="entry name" value="SBP_bac_5"/>
    <property type="match status" value="1"/>
</dbReference>
<evidence type="ECO:0000313" key="3">
    <source>
        <dbReference type="Proteomes" id="UP000824229"/>
    </source>
</evidence>
<organism evidence="2 3">
    <name type="scientific">Candidatus Cellulosilyticum pullistercoris</name>
    <dbReference type="NCBI Taxonomy" id="2838521"/>
    <lineage>
        <taxon>Bacteria</taxon>
        <taxon>Bacillati</taxon>
        <taxon>Bacillota</taxon>
        <taxon>Clostridia</taxon>
        <taxon>Lachnospirales</taxon>
        <taxon>Cellulosilyticaceae</taxon>
        <taxon>Cellulosilyticum</taxon>
    </lineage>
</organism>
<dbReference type="AlphaFoldDB" id="A0A9E2KBD3"/>
<comment type="caution">
    <text evidence="2">The sequence shown here is derived from an EMBL/GenBank/DDBJ whole genome shotgun (WGS) entry which is preliminary data.</text>
</comment>
<dbReference type="GO" id="GO:1904680">
    <property type="term" value="F:peptide transmembrane transporter activity"/>
    <property type="evidence" value="ECO:0007669"/>
    <property type="project" value="TreeGrafter"/>
</dbReference>
<reference evidence="2" key="2">
    <citation type="submission" date="2021-04" db="EMBL/GenBank/DDBJ databases">
        <authorList>
            <person name="Gilroy R."/>
        </authorList>
    </citation>
    <scope>NUCLEOTIDE SEQUENCE</scope>
    <source>
        <strain evidence="2">B5-657</strain>
    </source>
</reference>
<dbReference type="Proteomes" id="UP000824229">
    <property type="component" value="Unassembled WGS sequence"/>
</dbReference>
<dbReference type="PANTHER" id="PTHR30290">
    <property type="entry name" value="PERIPLASMIC BINDING COMPONENT OF ABC TRANSPORTER"/>
    <property type="match status" value="1"/>
</dbReference>
<dbReference type="InterPro" id="IPR039424">
    <property type="entry name" value="SBP_5"/>
</dbReference>
<dbReference type="GO" id="GO:0043190">
    <property type="term" value="C:ATP-binding cassette (ABC) transporter complex"/>
    <property type="evidence" value="ECO:0007669"/>
    <property type="project" value="InterPro"/>
</dbReference>
<dbReference type="SUPFAM" id="SSF53850">
    <property type="entry name" value="Periplasmic binding protein-like II"/>
    <property type="match status" value="1"/>
</dbReference>
<dbReference type="InterPro" id="IPR030678">
    <property type="entry name" value="Peptide/Ni-bd"/>
</dbReference>
<dbReference type="EMBL" id="JAHLFQ010000034">
    <property type="protein sequence ID" value="MBU3803481.1"/>
    <property type="molecule type" value="Genomic_DNA"/>
</dbReference>
<dbReference type="GO" id="GO:0015833">
    <property type="term" value="P:peptide transport"/>
    <property type="evidence" value="ECO:0007669"/>
    <property type="project" value="TreeGrafter"/>
</dbReference>
<dbReference type="CDD" id="cd08490">
    <property type="entry name" value="PBP2_NikA_DppA_OppA_like_3"/>
    <property type="match status" value="1"/>
</dbReference>
<dbReference type="InterPro" id="IPR000914">
    <property type="entry name" value="SBP_5_dom"/>
</dbReference>
<evidence type="ECO:0000259" key="1">
    <source>
        <dbReference type="Pfam" id="PF00496"/>
    </source>
</evidence>
<accession>A0A9E2KBD3</accession>
<evidence type="ECO:0000313" key="2">
    <source>
        <dbReference type="EMBL" id="MBU3803481.1"/>
    </source>
</evidence>
<dbReference type="Gene3D" id="3.40.190.10">
    <property type="entry name" value="Periplasmic binding protein-like II"/>
    <property type="match status" value="1"/>
</dbReference>
<dbReference type="Gene3D" id="3.10.105.10">
    <property type="entry name" value="Dipeptide-binding Protein, Domain 3"/>
    <property type="match status" value="1"/>
</dbReference>
<dbReference type="GO" id="GO:0042597">
    <property type="term" value="C:periplasmic space"/>
    <property type="evidence" value="ECO:0007669"/>
    <property type="project" value="UniProtKB-ARBA"/>
</dbReference>
<feature type="domain" description="Solute-binding protein family 5" evidence="1">
    <location>
        <begin position="86"/>
        <end position="437"/>
    </location>
</feature>
<reference evidence="2" key="1">
    <citation type="journal article" date="2021" name="PeerJ">
        <title>Extensive microbial diversity within the chicken gut microbiome revealed by metagenomics and culture.</title>
        <authorList>
            <person name="Gilroy R."/>
            <person name="Ravi A."/>
            <person name="Getino M."/>
            <person name="Pursley I."/>
            <person name="Horton D.L."/>
            <person name="Alikhan N.F."/>
            <person name="Baker D."/>
            <person name="Gharbi K."/>
            <person name="Hall N."/>
            <person name="Watson M."/>
            <person name="Adriaenssens E.M."/>
            <person name="Foster-Nyarko E."/>
            <person name="Jarju S."/>
            <person name="Secka A."/>
            <person name="Antonio M."/>
            <person name="Oren A."/>
            <person name="Chaudhuri R.R."/>
            <person name="La Ragione R."/>
            <person name="Hildebrand F."/>
            <person name="Pallen M.J."/>
        </authorList>
    </citation>
    <scope>NUCLEOTIDE SEQUENCE</scope>
    <source>
        <strain evidence="2">B5-657</strain>
    </source>
</reference>
<gene>
    <name evidence="2" type="ORF">H9872_01805</name>
</gene>
<sequence>MKNKKEELYKVMKNKWIRILYLVLIVLQLTGCGFTNEKVEWPHKNELIFGTTLSTKSLDPANGYCGWFLVRYGVGETLFRLDDHMEVEMWLADSYEQITPLKWKIKIKEGIFFQNGKKLTPKSVKDALERVIALNSRAKATLKINTIEAGEDYIIIQTLEENPTLINELCDPFAAIIDVESEDIASSPIGTGPFRVEKFNQNGASYFRKNENYWDGEVNLDLIKVIPISDSDTLAMALQSGEIDVAQGLSYGMIHLLKKDSNYVVKSMNTSRAIVMYLNEENQHLSNAHVRKAINMLIDKEKYASSILKDEAVPAIGAFPSYVTDQALALESSIYDKEQAIELLKAEGYGDSNQDGILDKEGENLSFKLVTYSARAELSDIAQAIQNDLKQVGIEVLVEINENIMDVLSSGDFDLCLYSNITSATGDEFAYLNQTMRTDAISNYGHYSNEQVDNLLSQLTVEFDIKKRKELSRAIQQIVLKEDGYHFIAHMKMSFVMKNNVINLVPHPTDYYQFTAKTDIR</sequence>
<name>A0A9E2KBD3_9FIRM</name>
<dbReference type="PIRSF" id="PIRSF002741">
    <property type="entry name" value="MppA"/>
    <property type="match status" value="1"/>
</dbReference>